<dbReference type="InterPro" id="IPR013525">
    <property type="entry name" value="ABC2_TM"/>
</dbReference>
<dbReference type="Proteomes" id="UP000306102">
    <property type="component" value="Unassembled WGS sequence"/>
</dbReference>
<dbReference type="PANTHER" id="PTHR19241">
    <property type="entry name" value="ATP-BINDING CASSETTE TRANSPORTER"/>
    <property type="match status" value="1"/>
</dbReference>
<evidence type="ECO:0000313" key="8">
    <source>
        <dbReference type="EMBL" id="THG03966.1"/>
    </source>
</evidence>
<comment type="caution">
    <text evidence="8">The sequence shown here is derived from an EMBL/GenBank/DDBJ whole genome shotgun (WGS) entry which is preliminary data.</text>
</comment>
<feature type="transmembrane region" description="Helical" evidence="6">
    <location>
        <begin position="191"/>
        <end position="218"/>
    </location>
</feature>
<evidence type="ECO:0000256" key="3">
    <source>
        <dbReference type="ARBA" id="ARBA00022692"/>
    </source>
</evidence>
<evidence type="ECO:0000256" key="1">
    <source>
        <dbReference type="ARBA" id="ARBA00004141"/>
    </source>
</evidence>
<evidence type="ECO:0000259" key="7">
    <source>
        <dbReference type="Pfam" id="PF01061"/>
    </source>
</evidence>
<keyword evidence="2" id="KW-0813">Transport</keyword>
<keyword evidence="5 6" id="KW-0472">Membrane</keyword>
<accession>A0A4S4DP50</accession>
<evidence type="ECO:0000256" key="4">
    <source>
        <dbReference type="ARBA" id="ARBA00022989"/>
    </source>
</evidence>
<organism evidence="8 9">
    <name type="scientific">Camellia sinensis var. sinensis</name>
    <name type="common">China tea</name>
    <dbReference type="NCBI Taxonomy" id="542762"/>
    <lineage>
        <taxon>Eukaryota</taxon>
        <taxon>Viridiplantae</taxon>
        <taxon>Streptophyta</taxon>
        <taxon>Embryophyta</taxon>
        <taxon>Tracheophyta</taxon>
        <taxon>Spermatophyta</taxon>
        <taxon>Magnoliopsida</taxon>
        <taxon>eudicotyledons</taxon>
        <taxon>Gunneridae</taxon>
        <taxon>Pentapetalae</taxon>
        <taxon>asterids</taxon>
        <taxon>Ericales</taxon>
        <taxon>Theaceae</taxon>
        <taxon>Camellia</taxon>
    </lineage>
</organism>
<feature type="transmembrane region" description="Helical" evidence="6">
    <location>
        <begin position="254"/>
        <end position="277"/>
    </location>
</feature>
<dbReference type="AlphaFoldDB" id="A0A4S4DP50"/>
<keyword evidence="4 6" id="KW-1133">Transmembrane helix</keyword>
<evidence type="ECO:0000313" key="9">
    <source>
        <dbReference type="Proteomes" id="UP000306102"/>
    </source>
</evidence>
<name>A0A4S4DP50_CAMSN</name>
<comment type="subcellular location">
    <subcellularLocation>
        <location evidence="1">Membrane</location>
        <topology evidence="1">Multi-pass membrane protein</topology>
    </subcellularLocation>
</comment>
<keyword evidence="3 6" id="KW-0812">Transmembrane</keyword>
<dbReference type="GO" id="GO:0005886">
    <property type="term" value="C:plasma membrane"/>
    <property type="evidence" value="ECO:0007669"/>
    <property type="project" value="UniProtKB-ARBA"/>
</dbReference>
<evidence type="ECO:0000256" key="6">
    <source>
        <dbReference type="SAM" id="Phobius"/>
    </source>
</evidence>
<dbReference type="GO" id="GO:0140359">
    <property type="term" value="F:ABC-type transporter activity"/>
    <property type="evidence" value="ECO:0007669"/>
    <property type="project" value="InterPro"/>
</dbReference>
<dbReference type="Pfam" id="PF01061">
    <property type="entry name" value="ABC2_membrane"/>
    <property type="match status" value="1"/>
</dbReference>
<evidence type="ECO:0000256" key="2">
    <source>
        <dbReference type="ARBA" id="ARBA00022448"/>
    </source>
</evidence>
<dbReference type="EMBL" id="SDRB02010837">
    <property type="protein sequence ID" value="THG03966.1"/>
    <property type="molecule type" value="Genomic_DNA"/>
</dbReference>
<proteinExistence type="predicted"/>
<evidence type="ECO:0000256" key="5">
    <source>
        <dbReference type="ARBA" id="ARBA00023136"/>
    </source>
</evidence>
<keyword evidence="9" id="KW-1185">Reference proteome</keyword>
<dbReference type="STRING" id="542762.A0A4S4DP50"/>
<gene>
    <name evidence="8" type="ORF">TEA_028353</name>
</gene>
<feature type="domain" description="ABC-2 type transporter transmembrane" evidence="7">
    <location>
        <begin position="172"/>
        <end position="242"/>
    </location>
</feature>
<sequence length="279" mass="32151">MTVRETLDFSARCQGIGSRVEIMIEVSRREKQSRIVPDPDVDIYMKILGLDICAYILIGDAMRRGISGGQKKRLTTEGKIVYHGPCSHVLEFFEDCGFRCSKRKGVADFLQEVISKKDQAQYWHQTEQSCNYISADMFSKKFKESPFGIHSSLRARELLLMRRNSFMHVFKSTQLSLTVGRLAVFYKQRDLYFYSAWAYAIPATILKAPISLFSALIWTSLTYYVVGYSLEAGRLRSWFPLVCDTQPLPCEQFAIDYFCLMTHLSLILSLLRALWFFGL</sequence>
<protein>
    <recommendedName>
        <fullName evidence="7">ABC-2 type transporter transmembrane domain-containing protein</fullName>
    </recommendedName>
</protein>
<reference evidence="8 9" key="1">
    <citation type="journal article" date="2018" name="Proc. Natl. Acad. Sci. U.S.A.">
        <title>Draft genome sequence of Camellia sinensis var. sinensis provides insights into the evolution of the tea genome and tea quality.</title>
        <authorList>
            <person name="Wei C."/>
            <person name="Yang H."/>
            <person name="Wang S."/>
            <person name="Zhao J."/>
            <person name="Liu C."/>
            <person name="Gao L."/>
            <person name="Xia E."/>
            <person name="Lu Y."/>
            <person name="Tai Y."/>
            <person name="She G."/>
            <person name="Sun J."/>
            <person name="Cao H."/>
            <person name="Tong W."/>
            <person name="Gao Q."/>
            <person name="Li Y."/>
            <person name="Deng W."/>
            <person name="Jiang X."/>
            <person name="Wang W."/>
            <person name="Chen Q."/>
            <person name="Zhang S."/>
            <person name="Li H."/>
            <person name="Wu J."/>
            <person name="Wang P."/>
            <person name="Li P."/>
            <person name="Shi C."/>
            <person name="Zheng F."/>
            <person name="Jian J."/>
            <person name="Huang B."/>
            <person name="Shan D."/>
            <person name="Shi M."/>
            <person name="Fang C."/>
            <person name="Yue Y."/>
            <person name="Li F."/>
            <person name="Li D."/>
            <person name="Wei S."/>
            <person name="Han B."/>
            <person name="Jiang C."/>
            <person name="Yin Y."/>
            <person name="Xia T."/>
            <person name="Zhang Z."/>
            <person name="Bennetzen J.L."/>
            <person name="Zhao S."/>
            <person name="Wan X."/>
        </authorList>
    </citation>
    <scope>NUCLEOTIDE SEQUENCE [LARGE SCALE GENOMIC DNA]</scope>
    <source>
        <strain evidence="9">cv. Shuchazao</strain>
        <tissue evidence="8">Leaf</tissue>
    </source>
</reference>